<proteinExistence type="predicted"/>
<dbReference type="PROSITE" id="PS00678">
    <property type="entry name" value="WD_REPEATS_1"/>
    <property type="match status" value="1"/>
</dbReference>
<dbReference type="GO" id="GO:0005774">
    <property type="term" value="C:vacuolar membrane"/>
    <property type="evidence" value="ECO:0007669"/>
    <property type="project" value="TreeGrafter"/>
</dbReference>
<dbReference type="InterPro" id="IPR015943">
    <property type="entry name" value="WD40/YVTN_repeat-like_dom_sf"/>
</dbReference>
<feature type="region of interest" description="Disordered" evidence="7">
    <location>
        <begin position="684"/>
        <end position="723"/>
    </location>
</feature>
<gene>
    <name evidence="8" type="ORF">EV44_g1904</name>
</gene>
<accession>A0A0B1P7W8</accession>
<dbReference type="GO" id="GO:0005829">
    <property type="term" value="C:cytosol"/>
    <property type="evidence" value="ECO:0007669"/>
    <property type="project" value="TreeGrafter"/>
</dbReference>
<dbReference type="Gene3D" id="2.130.10.10">
    <property type="entry name" value="YVTN repeat-like/Quinoprotein amine dehydrogenase"/>
    <property type="match status" value="1"/>
</dbReference>
<keyword evidence="2" id="KW-0479">Metal-binding</keyword>
<dbReference type="InterPro" id="IPR036322">
    <property type="entry name" value="WD40_repeat_dom_sf"/>
</dbReference>
<organism evidence="8 9">
    <name type="scientific">Uncinula necator</name>
    <name type="common">Grape powdery mildew</name>
    <dbReference type="NCBI Taxonomy" id="52586"/>
    <lineage>
        <taxon>Eukaryota</taxon>
        <taxon>Fungi</taxon>
        <taxon>Dikarya</taxon>
        <taxon>Ascomycota</taxon>
        <taxon>Pezizomycotina</taxon>
        <taxon>Leotiomycetes</taxon>
        <taxon>Erysiphales</taxon>
        <taxon>Erysiphaceae</taxon>
        <taxon>Erysiphe</taxon>
    </lineage>
</organism>
<reference evidence="8 9" key="1">
    <citation type="journal article" date="2014" name="BMC Genomics">
        <title>Adaptive genomic structural variation in the grape powdery mildew pathogen, Erysiphe necator.</title>
        <authorList>
            <person name="Jones L."/>
            <person name="Riaz S."/>
            <person name="Morales-Cruz A."/>
            <person name="Amrine K.C."/>
            <person name="McGuire B."/>
            <person name="Gubler W.D."/>
            <person name="Walker M.A."/>
            <person name="Cantu D."/>
        </authorList>
    </citation>
    <scope>NUCLEOTIDE SEQUENCE [LARGE SCALE GENOMIC DNA]</scope>
    <source>
        <strain evidence="9">c</strain>
    </source>
</reference>
<keyword evidence="1 6" id="KW-0853">WD repeat</keyword>
<evidence type="ECO:0000256" key="3">
    <source>
        <dbReference type="ARBA" id="ARBA00022737"/>
    </source>
</evidence>
<evidence type="ECO:0000256" key="2">
    <source>
        <dbReference type="ARBA" id="ARBA00022723"/>
    </source>
</evidence>
<feature type="region of interest" description="Disordered" evidence="7">
    <location>
        <begin position="447"/>
        <end position="467"/>
    </location>
</feature>
<sequence length="1190" mass="134209">MMNTRGKLMRLLGQHSGNTTPGGGIDTTLSRCPSASHSLAFCAGKDILCLDRSPDGQRVVIAGNGVFKVVKVEMLDIREEIDLRSIIWALNSNCNTAIHTSGINDNLAIVAVKWLHSVLNSIIVAASANGVITAYDLNRISEGPEIARVVAHEREIYKIAISPYKPHWLLSASRDGSVKSWNIRLPGDNSSSAYFRQLHTFKTTSDVLDVEWSPKDGMAFACCTEQGQILVWDLRDSTKPQLRINAHFGQCYSIAWHPNGEYIASGGQDQLCHVWSIPKDGRKVQKPLYAIETRGPIAYVLWRPALWSTTAHAKRAAQITVSYQDDRKLDSLVEIWDLARPTMPFKQLPYISRAEQSESSRRFNDKGWDTAPVGIIWNNRNILWTISNSVGTTDSGQSTRREGWLIQSNLSYVPNSIEQRSLSNLKFSPTGDVLMILEQRQAIRQRRPTVVSPEISPNFPQSCSPSSLQDLSESEEEIIGKFLGTKINRGLQIKIKDRSNQISTTPPKPTIANEEVMTLEASIKLTGVYKPQQVMAIGHAPSAMDCSEYQFYCNCYLNHLDKVPKIDEIPNVRIPSILEDFAKTAENLRNNRLAQTWRILALSMGALLARRAEYHRSIRQQSQEKIPPKIENDDIDTIKNDVSLTAKQLNFNEITSEILLPRETETNTQTSLNDDFSKEQISEEKMLLPKSPKKPSKDIINSPKEVCRTSDSSIPSRVKHNHPNYVSDHDSFTDTDQLFAPIKNLANLSMDSSEAEELFPLKARTEINLLSEEKCSSLEFCDNNDPSPKKMEIENFRIDFEGDKDKSRLLAIKKKNMDKFSLAHGNFLDEEDKKISQEVNLMHEVKDESDLSSSLESEIRYSIDESWTPDDQNLKKAHTKTLLSSLSNFGIHRNSATKFSSKGSSSSDTLSHPESSRLLSKDESSFIPEDFLYAKNDPPFTLSILDPSSILQRLINFYTATTSTPLHLIPILLLLVPYLSPDTISHLHACQIISDVHARLTLLNLNMEATLLRNLCVPRYPEVFAESQQNTHVDFICTECKKIFVCDPYKPKAQWKCLKCRSYMAPCPICEQREYIPEEAQFEWKTDFQTEEDLDYDTALTLGTWWYCTVCAHGGHVACMLKWHAPSKLGDEMGTLHSNGVCPVVGCIHPCLSGSWRDELIREREAIAERKLAKKLITNHMSEATVSKFN</sequence>
<evidence type="ECO:0000256" key="7">
    <source>
        <dbReference type="SAM" id="MobiDB-lite"/>
    </source>
</evidence>
<keyword evidence="4" id="KW-0863">Zinc-finger</keyword>
<dbReference type="HOGENOM" id="CLU_002874_0_0_1"/>
<keyword evidence="9" id="KW-1185">Reference proteome</keyword>
<comment type="caution">
    <text evidence="8">The sequence shown here is derived from an EMBL/GenBank/DDBJ whole genome shotgun (WGS) entry which is preliminary data.</text>
</comment>
<dbReference type="GO" id="GO:0008270">
    <property type="term" value="F:zinc ion binding"/>
    <property type="evidence" value="ECO:0007669"/>
    <property type="project" value="UniProtKB-KW"/>
</dbReference>
<keyword evidence="3" id="KW-0677">Repeat</keyword>
<feature type="repeat" description="WD" evidence="6">
    <location>
        <begin position="149"/>
        <end position="184"/>
    </location>
</feature>
<dbReference type="InterPro" id="IPR019775">
    <property type="entry name" value="WD40_repeat_CS"/>
</dbReference>
<evidence type="ECO:0000256" key="1">
    <source>
        <dbReference type="ARBA" id="ARBA00022574"/>
    </source>
</evidence>
<evidence type="ECO:0000313" key="9">
    <source>
        <dbReference type="Proteomes" id="UP000030854"/>
    </source>
</evidence>
<dbReference type="GO" id="GO:0016239">
    <property type="term" value="P:positive regulation of macroautophagy"/>
    <property type="evidence" value="ECO:0007669"/>
    <property type="project" value="TreeGrafter"/>
</dbReference>
<dbReference type="InterPro" id="IPR001680">
    <property type="entry name" value="WD40_rpt"/>
</dbReference>
<dbReference type="OMA" id="QTWRIVK"/>
<evidence type="ECO:0000256" key="6">
    <source>
        <dbReference type="PROSITE-ProRule" id="PRU00221"/>
    </source>
</evidence>
<dbReference type="GO" id="GO:0061700">
    <property type="term" value="C:GATOR2 complex"/>
    <property type="evidence" value="ECO:0007669"/>
    <property type="project" value="TreeGrafter"/>
</dbReference>
<feature type="repeat" description="WD" evidence="6">
    <location>
        <begin position="244"/>
        <end position="277"/>
    </location>
</feature>
<dbReference type="STRING" id="52586.A0A0B1P7W8"/>
<dbReference type="Proteomes" id="UP000030854">
    <property type="component" value="Unassembled WGS sequence"/>
</dbReference>
<dbReference type="SUPFAM" id="SSF50978">
    <property type="entry name" value="WD40 repeat-like"/>
    <property type="match status" value="1"/>
</dbReference>
<dbReference type="PANTHER" id="PTHR46200">
    <property type="entry name" value="GATOR COMPLEX PROTEIN WDR24"/>
    <property type="match status" value="1"/>
</dbReference>
<dbReference type="InterPro" id="IPR037590">
    <property type="entry name" value="WDR24"/>
</dbReference>
<dbReference type="PROSITE" id="PS50082">
    <property type="entry name" value="WD_REPEATS_2"/>
    <property type="match status" value="2"/>
</dbReference>
<dbReference type="GO" id="GO:1904263">
    <property type="term" value="P:positive regulation of TORC1 signaling"/>
    <property type="evidence" value="ECO:0007669"/>
    <property type="project" value="TreeGrafter"/>
</dbReference>
<dbReference type="Pfam" id="PF00400">
    <property type="entry name" value="WD40"/>
    <property type="match status" value="3"/>
</dbReference>
<evidence type="ECO:0000256" key="4">
    <source>
        <dbReference type="ARBA" id="ARBA00022771"/>
    </source>
</evidence>
<dbReference type="PANTHER" id="PTHR46200:SF1">
    <property type="entry name" value="GATOR COMPLEX PROTEIN WDR24"/>
    <property type="match status" value="1"/>
</dbReference>
<name>A0A0B1P7W8_UNCNE</name>
<evidence type="ECO:0000313" key="8">
    <source>
        <dbReference type="EMBL" id="KHJ34323.1"/>
    </source>
</evidence>
<dbReference type="PROSITE" id="PS50294">
    <property type="entry name" value="WD_REPEATS_REGION"/>
    <property type="match status" value="2"/>
</dbReference>
<dbReference type="EMBL" id="JNVN01000942">
    <property type="protein sequence ID" value="KHJ34323.1"/>
    <property type="molecule type" value="Genomic_DNA"/>
</dbReference>
<evidence type="ECO:0000256" key="5">
    <source>
        <dbReference type="ARBA" id="ARBA00022833"/>
    </source>
</evidence>
<protein>
    <submittedName>
        <fullName evidence="8">Putative wd repeat protein</fullName>
    </submittedName>
</protein>
<keyword evidence="5" id="KW-0862">Zinc</keyword>
<dbReference type="AlphaFoldDB" id="A0A0B1P7W8"/>
<dbReference type="SMART" id="SM00320">
    <property type="entry name" value="WD40"/>
    <property type="match status" value="5"/>
</dbReference>